<evidence type="ECO:0000256" key="4">
    <source>
        <dbReference type="SAM" id="Coils"/>
    </source>
</evidence>
<dbReference type="Gene3D" id="3.40.50.300">
    <property type="entry name" value="P-loop containing nucleotide triphosphate hydrolases"/>
    <property type="match status" value="1"/>
</dbReference>
<dbReference type="AlphaFoldDB" id="A0A9D4B2V2"/>
<evidence type="ECO:0000259" key="6">
    <source>
        <dbReference type="PROSITE" id="PS51720"/>
    </source>
</evidence>
<dbReference type="OrthoDB" id="8954335at2759"/>
<evidence type="ECO:0000256" key="5">
    <source>
        <dbReference type="SAM" id="MobiDB-lite"/>
    </source>
</evidence>
<dbReference type="InterPro" id="IPR006703">
    <property type="entry name" value="G_AIG1"/>
</dbReference>
<keyword evidence="8" id="KW-1185">Reference proteome</keyword>
<accession>A0A9D4B2V2</accession>
<keyword evidence="2" id="KW-0547">Nucleotide-binding</keyword>
<keyword evidence="4" id="KW-0175">Coiled coil</keyword>
<sequence length="369" mass="42545">MDHTDMEEGNLTRDELSHAPGNGDQYPGKPELKIILVGKTGAGKSATGNTILGQRVFDSKLSVKPVTEKCVKGSRSWNGREVVVVIDTSAILDTKVPDEETSREICRCIVLSSPGPHALVLVTQLGRFTEEDKDAVQRVQEIFGAEVMKHVIILFTRKEDLGDGSLSDYVTHPDNRDLQRLIDKCGNRYCAFNNKATGTEQDAQVEELMGLMERMEQKNGGRYTNETYQYVEKMLQLKMDELQKMYREEMERKREEIIQCFSEKCKKIMEESNLREEELKEKLEKQEKVKEDAFLQLKHMKQKEMEAMEQKLLKELEGIQKCYEGKQKQIREEAENSHSIVSAIWNLCLWVYSCLPGWDTFGNYIPSWW</sequence>
<dbReference type="PANTHER" id="PTHR10903">
    <property type="entry name" value="GTPASE, IMAP FAMILY MEMBER-RELATED"/>
    <property type="match status" value="1"/>
</dbReference>
<dbReference type="InterPro" id="IPR027417">
    <property type="entry name" value="P-loop_NTPase"/>
</dbReference>
<feature type="domain" description="AIG1-type G" evidence="6">
    <location>
        <begin position="29"/>
        <end position="232"/>
    </location>
</feature>
<dbReference type="SUPFAM" id="SSF52540">
    <property type="entry name" value="P-loop containing nucleoside triphosphate hydrolases"/>
    <property type="match status" value="1"/>
</dbReference>
<organism evidence="7 8">
    <name type="scientific">Mauremys mutica</name>
    <name type="common">yellowpond turtle</name>
    <dbReference type="NCBI Taxonomy" id="74926"/>
    <lineage>
        <taxon>Eukaryota</taxon>
        <taxon>Metazoa</taxon>
        <taxon>Chordata</taxon>
        <taxon>Craniata</taxon>
        <taxon>Vertebrata</taxon>
        <taxon>Euteleostomi</taxon>
        <taxon>Archelosauria</taxon>
        <taxon>Testudinata</taxon>
        <taxon>Testudines</taxon>
        <taxon>Cryptodira</taxon>
        <taxon>Durocryptodira</taxon>
        <taxon>Testudinoidea</taxon>
        <taxon>Geoemydidae</taxon>
        <taxon>Geoemydinae</taxon>
        <taxon>Mauremys</taxon>
    </lineage>
</organism>
<evidence type="ECO:0000313" key="7">
    <source>
        <dbReference type="EMBL" id="KAH1178245.1"/>
    </source>
</evidence>
<comment type="caution">
    <text evidence="7">The sequence shown here is derived from an EMBL/GenBank/DDBJ whole genome shotgun (WGS) entry which is preliminary data.</text>
</comment>
<comment type="similarity">
    <text evidence="1">Belongs to the TRAFAC class TrmE-Era-EngA-EngB-Septin-like GTPase superfamily. AIG1/Toc34/Toc159-like paraseptin GTPase family. IAN subfamily.</text>
</comment>
<feature type="region of interest" description="Disordered" evidence="5">
    <location>
        <begin position="1"/>
        <end position="27"/>
    </location>
</feature>
<dbReference type="PROSITE" id="PS51720">
    <property type="entry name" value="G_AIG1"/>
    <property type="match status" value="1"/>
</dbReference>
<evidence type="ECO:0000256" key="1">
    <source>
        <dbReference type="ARBA" id="ARBA00008535"/>
    </source>
</evidence>
<feature type="coiled-coil region" evidence="4">
    <location>
        <begin position="232"/>
        <end position="303"/>
    </location>
</feature>
<dbReference type="CDD" id="cd01852">
    <property type="entry name" value="AIG1"/>
    <property type="match status" value="1"/>
</dbReference>
<protein>
    <recommendedName>
        <fullName evidence="6">AIG1-type G domain-containing protein</fullName>
    </recommendedName>
</protein>
<dbReference type="FunFam" id="3.40.50.300:FF:000366">
    <property type="entry name" value="GTPase, IMAP family member 2"/>
    <property type="match status" value="1"/>
</dbReference>
<dbReference type="InterPro" id="IPR045058">
    <property type="entry name" value="GIMA/IAN/Toc"/>
</dbReference>
<reference evidence="7" key="1">
    <citation type="submission" date="2021-09" db="EMBL/GenBank/DDBJ databases">
        <title>The genome of Mauremys mutica provides insights into the evolution of semi-aquatic lifestyle.</title>
        <authorList>
            <person name="Gong S."/>
            <person name="Gao Y."/>
        </authorList>
    </citation>
    <scope>NUCLEOTIDE SEQUENCE</scope>
    <source>
        <strain evidence="7">MM-2020</strain>
        <tissue evidence="7">Muscle</tissue>
    </source>
</reference>
<evidence type="ECO:0000256" key="3">
    <source>
        <dbReference type="ARBA" id="ARBA00023134"/>
    </source>
</evidence>
<dbReference type="EMBL" id="JAHDVG010000474">
    <property type="protein sequence ID" value="KAH1178245.1"/>
    <property type="molecule type" value="Genomic_DNA"/>
</dbReference>
<dbReference type="PANTHER" id="PTHR10903:SF73">
    <property type="entry name" value="GTPASE IMAP FAMILY MEMBER 8"/>
    <property type="match status" value="1"/>
</dbReference>
<evidence type="ECO:0000313" key="8">
    <source>
        <dbReference type="Proteomes" id="UP000827986"/>
    </source>
</evidence>
<gene>
    <name evidence="7" type="ORF">KIL84_011947</name>
</gene>
<dbReference type="GO" id="GO:0005525">
    <property type="term" value="F:GTP binding"/>
    <property type="evidence" value="ECO:0007669"/>
    <property type="project" value="UniProtKB-KW"/>
</dbReference>
<name>A0A9D4B2V2_9SAUR</name>
<evidence type="ECO:0000256" key="2">
    <source>
        <dbReference type="ARBA" id="ARBA00022741"/>
    </source>
</evidence>
<feature type="compositionally biased region" description="Basic and acidic residues" evidence="5">
    <location>
        <begin position="1"/>
        <end position="17"/>
    </location>
</feature>
<dbReference type="Pfam" id="PF04548">
    <property type="entry name" value="AIG1"/>
    <property type="match status" value="1"/>
</dbReference>
<keyword evidence="3" id="KW-0342">GTP-binding</keyword>
<proteinExistence type="inferred from homology"/>
<dbReference type="Proteomes" id="UP000827986">
    <property type="component" value="Unassembled WGS sequence"/>
</dbReference>